<dbReference type="EMBL" id="LN609302">
    <property type="protein sequence ID" value="CEF55358.1"/>
    <property type="molecule type" value="Genomic_DNA"/>
</dbReference>
<dbReference type="Proteomes" id="UP000068250">
    <property type="component" value="Chromosome I"/>
</dbReference>
<dbReference type="InterPro" id="IPR028364">
    <property type="entry name" value="Ribosomal_uL1/biogenesis"/>
</dbReference>
<dbReference type="Gene3D" id="3.30.190.20">
    <property type="match status" value="1"/>
</dbReference>
<dbReference type="InterPro" id="IPR005878">
    <property type="entry name" value="Ribosom_uL1_bac-type"/>
</dbReference>
<evidence type="ECO:0000256" key="12">
    <source>
        <dbReference type="RuleBase" id="RU000659"/>
    </source>
</evidence>
<reference evidence="14" key="1">
    <citation type="submission" date="2014-09" db="EMBL/GenBank/DDBJ databases">
        <authorList>
            <person name="Illeghems K.G."/>
        </authorList>
    </citation>
    <scope>NUCLEOTIDE SEQUENCE [LARGE SCALE GENOMIC DNA]</scope>
    <source>
        <strain evidence="14">LMG 23848T</strain>
    </source>
</reference>
<dbReference type="PANTHER" id="PTHR36427">
    <property type="entry name" value="54S RIBOSOMAL PROTEIN L1, MITOCHONDRIAL"/>
    <property type="match status" value="1"/>
</dbReference>
<dbReference type="NCBIfam" id="TIGR01169">
    <property type="entry name" value="rplA_bact"/>
    <property type="match status" value="1"/>
</dbReference>
<dbReference type="PROSITE" id="PS01199">
    <property type="entry name" value="RIBOSOMAL_L1"/>
    <property type="match status" value="1"/>
</dbReference>
<comment type="subunit">
    <text evidence="11">Part of the 50S ribosomal subunit.</text>
</comment>
<dbReference type="GO" id="GO:0019843">
    <property type="term" value="F:rRNA binding"/>
    <property type="evidence" value="ECO:0007669"/>
    <property type="project" value="UniProtKB-UniRule"/>
</dbReference>
<sequence>MWWKANIMAQNKRLTAARAKVVAGKAYALDEAVALVKDNATAKFDETVEIALNLGIDPRHADQMVRGFVSLPNGTGKTLRVGVFARGPKAEEAKAAGADVVGAEDLMEQVQAGEIAFDRCIATPDMMALVGRLGKILGPRGLMPNPKLGTVTMDVKGAVQAAKSGQVEYRAEKTGIVHAGVGKASFGADKLAENVRAFVDAVQKARPTGAKGTYLKKAALTSTMGPGVQLDVSAFAG</sequence>
<evidence type="ECO:0000256" key="3">
    <source>
        <dbReference type="ARBA" id="ARBA00022555"/>
    </source>
</evidence>
<evidence type="ECO:0000256" key="4">
    <source>
        <dbReference type="ARBA" id="ARBA00022730"/>
    </source>
</evidence>
<dbReference type="InterPro" id="IPR023673">
    <property type="entry name" value="Ribosomal_uL1_CS"/>
</dbReference>
<comment type="function">
    <text evidence="11">Binds directly to 23S rRNA. The L1 stalk is quite mobile in the ribosome, and is involved in E site tRNA release.</text>
</comment>
<dbReference type="GO" id="GO:0000049">
    <property type="term" value="F:tRNA binding"/>
    <property type="evidence" value="ECO:0007669"/>
    <property type="project" value="UniProtKB-KW"/>
</dbReference>
<keyword evidence="7 11" id="KW-0689">Ribosomal protein</keyword>
<protein>
    <recommendedName>
        <fullName evidence="9 11">Large ribosomal subunit protein uL1</fullName>
    </recommendedName>
</protein>
<dbReference type="PATRIC" id="fig|431306.5.peg.1405"/>
<dbReference type="FunFam" id="3.40.50.790:FF:000001">
    <property type="entry name" value="50S ribosomal protein L1"/>
    <property type="match status" value="1"/>
</dbReference>
<keyword evidence="4 11" id="KW-0699">rRNA-binding</keyword>
<keyword evidence="2 11" id="KW-0678">Repressor</keyword>
<dbReference type="STRING" id="431306.AGA_1379"/>
<dbReference type="InterPro" id="IPR023674">
    <property type="entry name" value="Ribosomal_uL1-like"/>
</dbReference>
<dbReference type="GO" id="GO:0003735">
    <property type="term" value="F:structural constituent of ribosome"/>
    <property type="evidence" value="ECO:0007669"/>
    <property type="project" value="InterPro"/>
</dbReference>
<evidence type="ECO:0000256" key="2">
    <source>
        <dbReference type="ARBA" id="ARBA00022491"/>
    </source>
</evidence>
<dbReference type="Gene3D" id="3.40.50.790">
    <property type="match status" value="1"/>
</dbReference>
<dbReference type="PIRSF" id="PIRSF002155">
    <property type="entry name" value="Ribosomal_L1"/>
    <property type="match status" value="1"/>
</dbReference>
<organism evidence="13 14">
    <name type="scientific">Acetobacter ghanensis</name>
    <dbReference type="NCBI Taxonomy" id="431306"/>
    <lineage>
        <taxon>Bacteria</taxon>
        <taxon>Pseudomonadati</taxon>
        <taxon>Pseudomonadota</taxon>
        <taxon>Alphaproteobacteria</taxon>
        <taxon>Acetobacterales</taxon>
        <taxon>Acetobacteraceae</taxon>
        <taxon>Acetobacter</taxon>
    </lineage>
</organism>
<gene>
    <name evidence="11 13" type="primary">rplA</name>
    <name evidence="13" type="ORF">AGA_1379</name>
</gene>
<keyword evidence="5 11" id="KW-0810">Translation regulation</keyword>
<dbReference type="InterPro" id="IPR016095">
    <property type="entry name" value="Ribosomal_uL1_3-a/b-sand"/>
</dbReference>
<dbReference type="GO" id="GO:0006417">
    <property type="term" value="P:regulation of translation"/>
    <property type="evidence" value="ECO:0007669"/>
    <property type="project" value="UniProtKB-KW"/>
</dbReference>
<evidence type="ECO:0000256" key="10">
    <source>
        <dbReference type="ARBA" id="ARBA00059110"/>
    </source>
</evidence>
<evidence type="ECO:0000256" key="5">
    <source>
        <dbReference type="ARBA" id="ARBA00022845"/>
    </source>
</evidence>
<proteinExistence type="inferred from homology"/>
<keyword evidence="8 11" id="KW-0687">Ribonucleoprotein</keyword>
<dbReference type="GO" id="GO:0006412">
    <property type="term" value="P:translation"/>
    <property type="evidence" value="ECO:0007669"/>
    <property type="project" value="UniProtKB-UniRule"/>
</dbReference>
<dbReference type="Pfam" id="PF00687">
    <property type="entry name" value="Ribosomal_L1"/>
    <property type="match status" value="1"/>
</dbReference>
<dbReference type="InterPro" id="IPR002143">
    <property type="entry name" value="Ribosomal_uL1"/>
</dbReference>
<dbReference type="CDD" id="cd00403">
    <property type="entry name" value="Ribosomal_L1"/>
    <property type="match status" value="1"/>
</dbReference>
<name>A0A0U5F3B6_9PROT</name>
<dbReference type="GO" id="GO:0022625">
    <property type="term" value="C:cytosolic large ribosomal subunit"/>
    <property type="evidence" value="ECO:0007669"/>
    <property type="project" value="TreeGrafter"/>
</dbReference>
<comment type="similarity">
    <text evidence="1 11 12">Belongs to the universal ribosomal protein uL1 family.</text>
</comment>
<dbReference type="AlphaFoldDB" id="A0A0U5F3B6"/>
<accession>A0A0U5F3B6</accession>
<comment type="function">
    <text evidence="10 11">Protein L1 is also a translational repressor protein, it controls the translation of the L11 operon by binding to its mRNA.</text>
</comment>
<evidence type="ECO:0000313" key="13">
    <source>
        <dbReference type="EMBL" id="CEF55358.1"/>
    </source>
</evidence>
<evidence type="ECO:0000256" key="6">
    <source>
        <dbReference type="ARBA" id="ARBA00022884"/>
    </source>
</evidence>
<evidence type="ECO:0000256" key="8">
    <source>
        <dbReference type="ARBA" id="ARBA00023274"/>
    </source>
</evidence>
<dbReference type="PANTHER" id="PTHR36427:SF3">
    <property type="entry name" value="LARGE RIBOSOMAL SUBUNIT PROTEIN UL1M"/>
    <property type="match status" value="1"/>
</dbReference>
<evidence type="ECO:0000256" key="7">
    <source>
        <dbReference type="ARBA" id="ARBA00022980"/>
    </source>
</evidence>
<keyword evidence="6 11" id="KW-0694">RNA-binding</keyword>
<evidence type="ECO:0000256" key="1">
    <source>
        <dbReference type="ARBA" id="ARBA00010531"/>
    </source>
</evidence>
<dbReference type="SUPFAM" id="SSF56808">
    <property type="entry name" value="Ribosomal protein L1"/>
    <property type="match status" value="1"/>
</dbReference>
<dbReference type="HAMAP" id="MF_01318_B">
    <property type="entry name" value="Ribosomal_uL1_B"/>
    <property type="match status" value="1"/>
</dbReference>
<evidence type="ECO:0000313" key="14">
    <source>
        <dbReference type="Proteomes" id="UP000068250"/>
    </source>
</evidence>
<evidence type="ECO:0000256" key="11">
    <source>
        <dbReference type="HAMAP-Rule" id="MF_01318"/>
    </source>
</evidence>
<evidence type="ECO:0000256" key="9">
    <source>
        <dbReference type="ARBA" id="ARBA00035241"/>
    </source>
</evidence>
<keyword evidence="3 11" id="KW-0820">tRNA-binding</keyword>